<reference evidence="2 3" key="1">
    <citation type="submission" date="2024-02" db="EMBL/GenBank/DDBJ databases">
        <title>Distribution and functional of Brevundimonas-related endobacteria within Verticillium dahliae.</title>
        <authorList>
            <person name="Zeng H."/>
        </authorList>
    </citation>
    <scope>NUCLEOTIDE SEQUENCE [LARGE SCALE GENOMIC DNA]</scope>
    <source>
        <strain evidence="2 3">TRM 44200</strain>
    </source>
</reference>
<evidence type="ECO:0000313" key="2">
    <source>
        <dbReference type="EMBL" id="WWT54402.1"/>
    </source>
</evidence>
<evidence type="ECO:0000256" key="1">
    <source>
        <dbReference type="SAM" id="MobiDB-lite"/>
    </source>
</evidence>
<evidence type="ECO:0000313" key="3">
    <source>
        <dbReference type="Proteomes" id="UP001363460"/>
    </source>
</evidence>
<organism evidence="2 3">
    <name type="scientific">Brevundimonas olei</name>
    <dbReference type="NCBI Taxonomy" id="657642"/>
    <lineage>
        <taxon>Bacteria</taxon>
        <taxon>Pseudomonadati</taxon>
        <taxon>Pseudomonadota</taxon>
        <taxon>Alphaproteobacteria</taxon>
        <taxon>Caulobacterales</taxon>
        <taxon>Caulobacteraceae</taxon>
        <taxon>Brevundimonas</taxon>
    </lineage>
</organism>
<dbReference type="EMBL" id="CP146369">
    <property type="protein sequence ID" value="WWT54402.1"/>
    <property type="molecule type" value="Genomic_DNA"/>
</dbReference>
<dbReference type="Proteomes" id="UP001363460">
    <property type="component" value="Chromosome"/>
</dbReference>
<protein>
    <submittedName>
        <fullName evidence="2">Uncharacterized protein</fullName>
    </submittedName>
</protein>
<feature type="region of interest" description="Disordered" evidence="1">
    <location>
        <begin position="84"/>
        <end position="108"/>
    </location>
</feature>
<keyword evidence="3" id="KW-1185">Reference proteome</keyword>
<proteinExistence type="predicted"/>
<gene>
    <name evidence="2" type="ORF">V8J38_14315</name>
</gene>
<sequence length="108" mass="11794">MARKWSMEAARALLRQWNKRAVEASVQSGGLTADLNAVEAWLLDQRPETLEEAERLLDLIVSHEAGGGRGLEQLCRVGGAVRNDVDPHRSRVEHSFAPRASGPLAGRA</sequence>
<feature type="compositionally biased region" description="Basic and acidic residues" evidence="1">
    <location>
        <begin position="84"/>
        <end position="96"/>
    </location>
</feature>
<name>A0ABZ2IAW3_9CAUL</name>
<accession>A0ABZ2IAW3</accession>
<dbReference type="RefSeq" id="WP_291777687.1">
    <property type="nucleotide sequence ID" value="NZ_CP146369.1"/>
</dbReference>